<dbReference type="AlphaFoldDB" id="N6VY81"/>
<dbReference type="CDD" id="cd04332">
    <property type="entry name" value="YbaK_like"/>
    <property type="match status" value="1"/>
</dbReference>
<evidence type="ECO:0000313" key="3">
    <source>
        <dbReference type="Proteomes" id="UP000013165"/>
    </source>
</evidence>
<proteinExistence type="predicted"/>
<dbReference type="OrthoDB" id="9786549at2"/>
<dbReference type="STRING" id="626887.J057_15590"/>
<sequence length="151" mass="17020">MISQKLREYLDSHAVKYHTERHAPTVDAARTAQAAHVPGREFAKTVIIRNNGRLSMAVLPSTDVVHVEQLKKALGSEDLDLADESELSSAFPDCELGAMPPFGNLYDMEVFVSDHLRNDEHIVFNAGAHDEVMRMSYRDYDRLVNPTVLHF</sequence>
<dbReference type="InterPro" id="IPR007214">
    <property type="entry name" value="YbaK/aa-tRNA-synth-assoc-dom"/>
</dbReference>
<comment type="caution">
    <text evidence="2">The sequence shown here is derived from an EMBL/GenBank/DDBJ whole genome shotgun (WGS) entry which is preliminary data.</text>
</comment>
<dbReference type="GO" id="GO:0002161">
    <property type="term" value="F:aminoacyl-tRNA deacylase activity"/>
    <property type="evidence" value="ECO:0007669"/>
    <property type="project" value="InterPro"/>
</dbReference>
<dbReference type="Proteomes" id="UP000013165">
    <property type="component" value="Unassembled WGS sequence"/>
</dbReference>
<reference evidence="2 3" key="1">
    <citation type="journal article" date="2013" name="Genome Announc.">
        <title>Genome Sequence of the Polycyclic Aromatic Hydrocarbon-Degrading Bacterium Strain Marinobacter nanhaiticus D15-8WT.</title>
        <authorList>
            <person name="Cui Z."/>
            <person name="Gao W."/>
            <person name="Li Q."/>
            <person name="Xu G."/>
            <person name="Zheng L."/>
        </authorList>
    </citation>
    <scope>NUCLEOTIDE SEQUENCE [LARGE SCALE GENOMIC DNA]</scope>
    <source>
        <strain evidence="2 3">D15-8W</strain>
    </source>
</reference>
<dbReference type="HOGENOM" id="CLU_094875_2_1_6"/>
<gene>
    <name evidence="2" type="ORF">J057_15590</name>
</gene>
<dbReference type="Pfam" id="PF04073">
    <property type="entry name" value="tRNA_edit"/>
    <property type="match status" value="1"/>
</dbReference>
<name>N6VY81_9GAMM</name>
<keyword evidence="3" id="KW-1185">Reference proteome</keyword>
<evidence type="ECO:0000259" key="1">
    <source>
        <dbReference type="Pfam" id="PF04073"/>
    </source>
</evidence>
<dbReference type="Gene3D" id="3.90.960.10">
    <property type="entry name" value="YbaK/aminoacyl-tRNA synthetase-associated domain"/>
    <property type="match status" value="1"/>
</dbReference>
<dbReference type="InterPro" id="IPR036754">
    <property type="entry name" value="YbaK/aa-tRNA-synt-asso_dom_sf"/>
</dbReference>
<accession>N6VY81</accession>
<dbReference type="SUPFAM" id="SSF55826">
    <property type="entry name" value="YbaK/ProRS associated domain"/>
    <property type="match status" value="1"/>
</dbReference>
<feature type="domain" description="YbaK/aminoacyl-tRNA synthetase-associated" evidence="1">
    <location>
        <begin position="22"/>
        <end position="143"/>
    </location>
</feature>
<dbReference type="eggNOG" id="COG2606">
    <property type="taxonomic scope" value="Bacteria"/>
</dbReference>
<protein>
    <submittedName>
        <fullName evidence="2">Deacylase</fullName>
    </submittedName>
</protein>
<dbReference type="EMBL" id="APLQ01000014">
    <property type="protein sequence ID" value="ENO12834.1"/>
    <property type="molecule type" value="Genomic_DNA"/>
</dbReference>
<organism evidence="2 3">
    <name type="scientific">Marinobacter nanhaiticus D15-8W</name>
    <dbReference type="NCBI Taxonomy" id="626887"/>
    <lineage>
        <taxon>Bacteria</taxon>
        <taxon>Pseudomonadati</taxon>
        <taxon>Pseudomonadota</taxon>
        <taxon>Gammaproteobacteria</taxon>
        <taxon>Pseudomonadales</taxon>
        <taxon>Marinobacteraceae</taxon>
        <taxon>Marinobacter</taxon>
    </lineage>
</organism>
<dbReference type="PATRIC" id="fig|626887.3.peg.3116"/>
<evidence type="ECO:0000313" key="2">
    <source>
        <dbReference type="EMBL" id="ENO12834.1"/>
    </source>
</evidence>